<dbReference type="SUPFAM" id="SSF81296">
    <property type="entry name" value="E set domains"/>
    <property type="match status" value="1"/>
</dbReference>
<keyword evidence="4" id="KW-1185">Reference proteome</keyword>
<name>A0A6H0XT36_9PEZI</name>
<evidence type="ECO:0000256" key="1">
    <source>
        <dbReference type="SAM" id="MobiDB-lite"/>
    </source>
</evidence>
<evidence type="ECO:0000259" key="2">
    <source>
        <dbReference type="Pfam" id="PF00339"/>
    </source>
</evidence>
<feature type="domain" description="Arrestin-like N-terminal" evidence="2">
    <location>
        <begin position="23"/>
        <end position="137"/>
    </location>
</feature>
<dbReference type="GO" id="GO:0005886">
    <property type="term" value="C:plasma membrane"/>
    <property type="evidence" value="ECO:0007669"/>
    <property type="project" value="TreeGrafter"/>
</dbReference>
<evidence type="ECO:0000313" key="3">
    <source>
        <dbReference type="EMBL" id="QIW97931.1"/>
    </source>
</evidence>
<feature type="region of interest" description="Disordered" evidence="1">
    <location>
        <begin position="425"/>
        <end position="482"/>
    </location>
</feature>
<proteinExistence type="predicted"/>
<dbReference type="GO" id="GO:0031625">
    <property type="term" value="F:ubiquitin protein ligase binding"/>
    <property type="evidence" value="ECO:0007669"/>
    <property type="project" value="TreeGrafter"/>
</dbReference>
<dbReference type="CDD" id="cd22952">
    <property type="entry name" value="ART10-like"/>
    <property type="match status" value="1"/>
</dbReference>
<dbReference type="GO" id="GO:0005829">
    <property type="term" value="C:cytosol"/>
    <property type="evidence" value="ECO:0007669"/>
    <property type="project" value="TreeGrafter"/>
</dbReference>
<dbReference type="GO" id="GO:0030674">
    <property type="term" value="F:protein-macromolecule adaptor activity"/>
    <property type="evidence" value="ECO:0007669"/>
    <property type="project" value="TreeGrafter"/>
</dbReference>
<evidence type="ECO:0000313" key="4">
    <source>
        <dbReference type="Proteomes" id="UP000503462"/>
    </source>
</evidence>
<dbReference type="InterPro" id="IPR014756">
    <property type="entry name" value="Ig_E-set"/>
</dbReference>
<dbReference type="OrthoDB" id="3365616at2759"/>
<gene>
    <name evidence="3" type="ORF">AMS68_003449</name>
</gene>
<dbReference type="Pfam" id="PF00339">
    <property type="entry name" value="Arrestin_N"/>
    <property type="match status" value="1"/>
</dbReference>
<dbReference type="Gene3D" id="2.60.40.640">
    <property type="match status" value="1"/>
</dbReference>
<dbReference type="InterPro" id="IPR050357">
    <property type="entry name" value="Arrestin_domain-protein"/>
</dbReference>
<dbReference type="EMBL" id="CP051140">
    <property type="protein sequence ID" value="QIW97931.1"/>
    <property type="molecule type" value="Genomic_DNA"/>
</dbReference>
<protein>
    <recommendedName>
        <fullName evidence="2">Arrestin-like N-terminal domain-containing protein</fullName>
    </recommendedName>
</protein>
<organism evidence="3 4">
    <name type="scientific">Peltaster fructicola</name>
    <dbReference type="NCBI Taxonomy" id="286661"/>
    <lineage>
        <taxon>Eukaryota</taxon>
        <taxon>Fungi</taxon>
        <taxon>Dikarya</taxon>
        <taxon>Ascomycota</taxon>
        <taxon>Pezizomycotina</taxon>
        <taxon>Dothideomycetes</taxon>
        <taxon>Dothideomycetes incertae sedis</taxon>
        <taxon>Peltaster</taxon>
    </lineage>
</organism>
<dbReference type="AlphaFoldDB" id="A0A6H0XT36"/>
<dbReference type="Proteomes" id="UP000503462">
    <property type="component" value="Chromosome 2"/>
</dbReference>
<dbReference type="PANTHER" id="PTHR11188:SF166">
    <property type="entry name" value="ARRESTIN (OR S-ANTIGEN), N-TERMINAL DOMAIN PROTEIN (AFU_ORTHOLOGUE AFUA_7G02050)"/>
    <property type="match status" value="1"/>
</dbReference>
<dbReference type="PANTHER" id="PTHR11188">
    <property type="entry name" value="ARRESTIN DOMAIN CONTAINING PROTEIN"/>
    <property type="match status" value="1"/>
</dbReference>
<reference evidence="3 4" key="1">
    <citation type="journal article" date="2016" name="Sci. Rep.">
        <title>Peltaster fructicola genome reveals evolution from an invasive phytopathogen to an ectophytic parasite.</title>
        <authorList>
            <person name="Xu C."/>
            <person name="Chen H."/>
            <person name="Gleason M.L."/>
            <person name="Xu J.R."/>
            <person name="Liu H."/>
            <person name="Zhang R."/>
            <person name="Sun G."/>
        </authorList>
    </citation>
    <scope>NUCLEOTIDE SEQUENCE [LARGE SCALE GENOMIC DNA]</scope>
    <source>
        <strain evidence="3 4">LNHT1506</strain>
    </source>
</reference>
<dbReference type="InterPro" id="IPR014752">
    <property type="entry name" value="Arrestin-like_C"/>
</dbReference>
<dbReference type="GO" id="GO:0070086">
    <property type="term" value="P:ubiquitin-dependent endocytosis"/>
    <property type="evidence" value="ECO:0007669"/>
    <property type="project" value="TreeGrafter"/>
</dbReference>
<dbReference type="InterPro" id="IPR011021">
    <property type="entry name" value="Arrestin-like_N"/>
</dbReference>
<accession>A0A6H0XT36</accession>
<sequence>MVPYNKNLEPNWQWTSSSSVQASIILDQPANTIFTNLDEISGRVILRCTKAVNITSIVVKLEGESRTRLLGQRTPGSYDKDDTKQTLETHKILYQVLSVFPPANVADARNAAKGVFTLPSGNHEYPFKFKIPFNNACFNSQPSLPGIQLNRSSLGLEMTREPSRHVKQTLPPTLTGFPGEAEISYFVKTTIARQGLLKENPRAFSPFSFLPIEPPRPPATGEHRYARQKYDFSSAADATKKSKMKSLFSGASSNGAIGDGQSLSVDIRLPEPPIITCNQALPLSIVVKKLNGATGMLYMQSLQVALVGYTKVTAHEFERLEQQNWVLLSRSNMQTPIGSASDTADQEITLDSDLWRTTPLPTTIAPSFVTCNIQRYYQIDVRIGLSYTGRAAGSKPQTVVLPFKLDTQVFSGIAPPAQVLSRMAAAKAQQDNGKPTTPVIVDIPSTSSATDAKLPLPDNKPAVAEPAHAPDSSFADAPPSYEDVIAADLPPVDGYRPAYAPPAAAQDNLLFRDEKHH</sequence>